<evidence type="ECO:0000313" key="12">
    <source>
        <dbReference type="Proteomes" id="UP000573327"/>
    </source>
</evidence>
<dbReference type="SUPFAM" id="SSF55874">
    <property type="entry name" value="ATPase domain of HSP90 chaperone/DNA topoisomerase II/histidine kinase"/>
    <property type="match status" value="1"/>
</dbReference>
<evidence type="ECO:0000256" key="7">
    <source>
        <dbReference type="ARBA" id="ARBA00022840"/>
    </source>
</evidence>
<keyword evidence="8" id="KW-0902">Two-component regulatory system</keyword>
<evidence type="ECO:0000256" key="9">
    <source>
        <dbReference type="SAM" id="Phobius"/>
    </source>
</evidence>
<dbReference type="GO" id="GO:0016020">
    <property type="term" value="C:membrane"/>
    <property type="evidence" value="ECO:0007669"/>
    <property type="project" value="InterPro"/>
</dbReference>
<dbReference type="RefSeq" id="WP_184911648.1">
    <property type="nucleotide sequence ID" value="NZ_JACHJR010000001.1"/>
</dbReference>
<gene>
    <name evidence="11" type="ORF">F4556_000807</name>
</gene>
<dbReference type="GO" id="GO:0046983">
    <property type="term" value="F:protein dimerization activity"/>
    <property type="evidence" value="ECO:0007669"/>
    <property type="project" value="InterPro"/>
</dbReference>
<evidence type="ECO:0000259" key="10">
    <source>
        <dbReference type="PROSITE" id="PS50109"/>
    </source>
</evidence>
<comment type="catalytic activity">
    <reaction evidence="1">
        <text>ATP + protein L-histidine = ADP + protein N-phospho-L-histidine.</text>
        <dbReference type="EC" id="2.7.13.3"/>
    </reaction>
</comment>
<dbReference type="EC" id="2.7.13.3" evidence="2"/>
<keyword evidence="7" id="KW-0067">ATP-binding</keyword>
<dbReference type="Gene3D" id="1.20.5.1930">
    <property type="match status" value="1"/>
</dbReference>
<sequence>MTAREPAPVGRRSLLPAYTVCALTLAAALAWVMVVLASENEELRTFAATFGGVYVLAGTGLVLAGALFATQHPGSGPARLLLAGGCGAVLGQALPATASGLGAAPGPFAVAGWIALAGSGVFQLALYALPLFLPTGSLPRYWGRVYFVLLAVLSLDQAAVNASAYDPWYGSPQPFPVDLLDRAYEQGPFALPDHLWLPFAVTALNLLIMAARWYRTPGPQHLSRVAILVPYLLWSVVSTLSDLAQLSTTVNHLLWYLGAAGWPAGTAYACIRDRSTHLDRSALRALTGLLLATGLIGAYSAAALLFYGLLPADSPGAGLALAALTLVIGVLLRPTARWAVRAVDRYYYGERAEPYQVVRTLTEQLGRAVTPGETPRLLCATVVDTLRLPGARVVTHTREGLLELAALGASGADVAFPMTYQNEVIGHLLVPPRAGGSTLDQQDLDILGTLAEHAAPAIASLRLYEELQASRERIVLAREEARRRLRHDLHDGLGPVLSGLRLRVDSIRAVDAAGGPAEQPLAEVSTGIGQAITELRHITDGLAPAALDQCGLSHALLNLVRQLTGPPRVSAVLSPDPLPPLPAAVEVAAYRICAESLNNAVRHARAGQVRLAVTVSDGRVVAEVSDDGRGFTRRLGADGIGLRSMTERAEELGGRFSLASGPGGTVARAVLPLPNTA</sequence>
<dbReference type="Pfam" id="PF02518">
    <property type="entry name" value="HATPase_c"/>
    <property type="match status" value="1"/>
</dbReference>
<name>A0A7W7S7T2_9ACTN</name>
<dbReference type="Gene3D" id="3.30.565.10">
    <property type="entry name" value="Histidine kinase-like ATPase, C-terminal domain"/>
    <property type="match status" value="1"/>
</dbReference>
<dbReference type="CDD" id="cd16917">
    <property type="entry name" value="HATPase_UhpB-NarQ-NarX-like"/>
    <property type="match status" value="1"/>
</dbReference>
<dbReference type="SUPFAM" id="SSF55781">
    <property type="entry name" value="GAF domain-like"/>
    <property type="match status" value="1"/>
</dbReference>
<proteinExistence type="predicted"/>
<evidence type="ECO:0000256" key="3">
    <source>
        <dbReference type="ARBA" id="ARBA00022553"/>
    </source>
</evidence>
<reference evidence="11 12" key="1">
    <citation type="submission" date="2020-08" db="EMBL/GenBank/DDBJ databases">
        <title>Sequencing the genomes of 1000 actinobacteria strains.</title>
        <authorList>
            <person name="Klenk H.-P."/>
        </authorList>
    </citation>
    <scope>NUCLEOTIDE SEQUENCE [LARGE SCALE GENOMIC DNA]</scope>
    <source>
        <strain evidence="11 12">DSM 44786</strain>
    </source>
</reference>
<evidence type="ECO:0000256" key="1">
    <source>
        <dbReference type="ARBA" id="ARBA00000085"/>
    </source>
</evidence>
<feature type="transmembrane region" description="Helical" evidence="9">
    <location>
        <begin position="110"/>
        <end position="133"/>
    </location>
</feature>
<keyword evidence="3" id="KW-0597">Phosphoprotein</keyword>
<keyword evidence="4" id="KW-0808">Transferase</keyword>
<keyword evidence="9" id="KW-1133">Transmembrane helix</keyword>
<dbReference type="PROSITE" id="PS50109">
    <property type="entry name" value="HIS_KIN"/>
    <property type="match status" value="1"/>
</dbReference>
<feature type="transmembrane region" description="Helical" evidence="9">
    <location>
        <begin position="221"/>
        <end position="241"/>
    </location>
</feature>
<dbReference type="GO" id="GO:0000155">
    <property type="term" value="F:phosphorelay sensor kinase activity"/>
    <property type="evidence" value="ECO:0007669"/>
    <property type="project" value="InterPro"/>
</dbReference>
<dbReference type="InterPro" id="IPR003594">
    <property type="entry name" value="HATPase_dom"/>
</dbReference>
<feature type="transmembrane region" description="Helical" evidence="9">
    <location>
        <begin position="46"/>
        <end position="68"/>
    </location>
</feature>
<evidence type="ECO:0000313" key="11">
    <source>
        <dbReference type="EMBL" id="MBB4945272.1"/>
    </source>
</evidence>
<accession>A0A7W7S7T2</accession>
<dbReference type="GO" id="GO:0005524">
    <property type="term" value="F:ATP binding"/>
    <property type="evidence" value="ECO:0007669"/>
    <property type="project" value="UniProtKB-KW"/>
</dbReference>
<feature type="transmembrane region" description="Helical" evidence="9">
    <location>
        <begin position="80"/>
        <end position="104"/>
    </location>
</feature>
<evidence type="ECO:0000256" key="4">
    <source>
        <dbReference type="ARBA" id="ARBA00022679"/>
    </source>
</evidence>
<keyword evidence="12" id="KW-1185">Reference proteome</keyword>
<feature type="transmembrane region" description="Helical" evidence="9">
    <location>
        <begin position="195"/>
        <end position="214"/>
    </location>
</feature>
<dbReference type="InterPro" id="IPR005467">
    <property type="entry name" value="His_kinase_dom"/>
</dbReference>
<keyword evidence="5" id="KW-0547">Nucleotide-binding</keyword>
<dbReference type="InterPro" id="IPR036890">
    <property type="entry name" value="HATPase_C_sf"/>
</dbReference>
<dbReference type="AlphaFoldDB" id="A0A7W7S7T2"/>
<dbReference type="PANTHER" id="PTHR24421:SF10">
    <property type="entry name" value="NITRATE_NITRITE SENSOR PROTEIN NARQ"/>
    <property type="match status" value="1"/>
</dbReference>
<keyword evidence="9" id="KW-0812">Transmembrane</keyword>
<feature type="transmembrane region" description="Helical" evidence="9">
    <location>
        <begin position="145"/>
        <end position="165"/>
    </location>
</feature>
<dbReference type="Pfam" id="PF07730">
    <property type="entry name" value="HisKA_3"/>
    <property type="match status" value="1"/>
</dbReference>
<dbReference type="Gene3D" id="3.30.450.40">
    <property type="match status" value="1"/>
</dbReference>
<dbReference type="InterPro" id="IPR050482">
    <property type="entry name" value="Sensor_HK_TwoCompSys"/>
</dbReference>
<dbReference type="SMART" id="SM00387">
    <property type="entry name" value="HATPase_c"/>
    <property type="match status" value="1"/>
</dbReference>
<keyword evidence="6 11" id="KW-0418">Kinase</keyword>
<dbReference type="InterPro" id="IPR029016">
    <property type="entry name" value="GAF-like_dom_sf"/>
</dbReference>
<evidence type="ECO:0000256" key="8">
    <source>
        <dbReference type="ARBA" id="ARBA00023012"/>
    </source>
</evidence>
<dbReference type="PANTHER" id="PTHR24421">
    <property type="entry name" value="NITRATE/NITRITE SENSOR PROTEIN NARX-RELATED"/>
    <property type="match status" value="1"/>
</dbReference>
<feature type="domain" description="Histidine kinase" evidence="10">
    <location>
        <begin position="484"/>
        <end position="675"/>
    </location>
</feature>
<dbReference type="Proteomes" id="UP000573327">
    <property type="component" value="Unassembled WGS sequence"/>
</dbReference>
<feature type="transmembrane region" description="Helical" evidence="9">
    <location>
        <begin position="316"/>
        <end position="332"/>
    </location>
</feature>
<dbReference type="EMBL" id="JACHJR010000001">
    <property type="protein sequence ID" value="MBB4945272.1"/>
    <property type="molecule type" value="Genomic_DNA"/>
</dbReference>
<dbReference type="InterPro" id="IPR011712">
    <property type="entry name" value="Sig_transdc_His_kin_sub3_dim/P"/>
</dbReference>
<evidence type="ECO:0000256" key="5">
    <source>
        <dbReference type="ARBA" id="ARBA00022741"/>
    </source>
</evidence>
<comment type="caution">
    <text evidence="11">The sequence shown here is derived from an EMBL/GenBank/DDBJ whole genome shotgun (WGS) entry which is preliminary data.</text>
</comment>
<feature type="transmembrane region" description="Helical" evidence="9">
    <location>
        <begin position="14"/>
        <end position="34"/>
    </location>
</feature>
<evidence type="ECO:0000256" key="6">
    <source>
        <dbReference type="ARBA" id="ARBA00022777"/>
    </source>
</evidence>
<feature type="transmembrane region" description="Helical" evidence="9">
    <location>
        <begin position="253"/>
        <end position="271"/>
    </location>
</feature>
<keyword evidence="9" id="KW-0472">Membrane</keyword>
<evidence type="ECO:0000256" key="2">
    <source>
        <dbReference type="ARBA" id="ARBA00012438"/>
    </source>
</evidence>
<feature type="transmembrane region" description="Helical" evidence="9">
    <location>
        <begin position="283"/>
        <end position="310"/>
    </location>
</feature>
<organism evidence="11 12">
    <name type="scientific">Kitasatospora gansuensis</name>
    <dbReference type="NCBI Taxonomy" id="258050"/>
    <lineage>
        <taxon>Bacteria</taxon>
        <taxon>Bacillati</taxon>
        <taxon>Actinomycetota</taxon>
        <taxon>Actinomycetes</taxon>
        <taxon>Kitasatosporales</taxon>
        <taxon>Streptomycetaceae</taxon>
        <taxon>Kitasatospora</taxon>
    </lineage>
</organism>
<protein>
    <recommendedName>
        <fullName evidence="2">histidine kinase</fullName>
        <ecNumber evidence="2">2.7.13.3</ecNumber>
    </recommendedName>
</protein>